<evidence type="ECO:0000313" key="1">
    <source>
        <dbReference type="EMBL" id="CAL68510.1"/>
    </source>
</evidence>
<dbReference type="STRING" id="411154.GFO_3572"/>
<gene>
    <name evidence="1" type="ordered locus">GFO_3572</name>
</gene>
<reference evidence="1 2" key="1">
    <citation type="journal article" date="2006" name="Environ. Microbiol.">
        <title>Whole genome analysis of the marine Bacteroidetes'Gramella forsetii' reveals adaptations to degradation of polymeric organic matter.</title>
        <authorList>
            <person name="Bauer M."/>
            <person name="Kube M."/>
            <person name="Teeling H."/>
            <person name="Richter M."/>
            <person name="Lombardot T."/>
            <person name="Allers E."/>
            <person name="Wuerdemann C.A."/>
            <person name="Quast C."/>
            <person name="Kuhl H."/>
            <person name="Knaust F."/>
            <person name="Woebken D."/>
            <person name="Bischof K."/>
            <person name="Mussmann M."/>
            <person name="Choudhuri J.V."/>
            <person name="Meyer F."/>
            <person name="Reinhardt R."/>
            <person name="Amann R.I."/>
            <person name="Gloeckner F.O."/>
        </authorList>
    </citation>
    <scope>NUCLEOTIDE SEQUENCE [LARGE SCALE GENOMIC DNA]</scope>
    <source>
        <strain evidence="1 2">KT0803</strain>
    </source>
</reference>
<organism evidence="1 2">
    <name type="scientific">Christiangramia forsetii (strain DSM 17595 / CGMCC 1.15422 / KT0803)</name>
    <name type="common">Gramella forsetii</name>
    <dbReference type="NCBI Taxonomy" id="411154"/>
    <lineage>
        <taxon>Bacteria</taxon>
        <taxon>Pseudomonadati</taxon>
        <taxon>Bacteroidota</taxon>
        <taxon>Flavobacteriia</taxon>
        <taxon>Flavobacteriales</taxon>
        <taxon>Flavobacteriaceae</taxon>
        <taxon>Christiangramia</taxon>
    </lineage>
</organism>
<evidence type="ECO:0000313" key="2">
    <source>
        <dbReference type="Proteomes" id="UP000000755"/>
    </source>
</evidence>
<dbReference type="Proteomes" id="UP000000755">
    <property type="component" value="Chromosome"/>
</dbReference>
<protein>
    <submittedName>
        <fullName evidence="1">Uncharacterized protein</fullName>
    </submittedName>
</protein>
<dbReference type="AlphaFoldDB" id="A0M7B5"/>
<name>A0M7B5_CHRFK</name>
<sequence length="45" mass="5156">MEGVFLCLNFSELALLKILLVQKIELANTQQIFSTHLTSIQHNQK</sequence>
<dbReference type="EMBL" id="CU207366">
    <property type="protein sequence ID" value="CAL68510.1"/>
    <property type="molecule type" value="Genomic_DNA"/>
</dbReference>
<accession>A0M7B5</accession>
<dbReference type="HOGENOM" id="CLU_3200388_0_0_10"/>
<proteinExistence type="predicted"/>
<dbReference type="KEGG" id="gfo:GFO_3572"/>